<reference evidence="5" key="1">
    <citation type="submission" date="2020-05" db="EMBL/GenBank/DDBJ databases">
        <authorList>
            <person name="Chiriac C."/>
            <person name="Salcher M."/>
            <person name="Ghai R."/>
            <person name="Kavagutti S V."/>
        </authorList>
    </citation>
    <scope>NUCLEOTIDE SEQUENCE</scope>
</reference>
<dbReference type="GO" id="GO:0003700">
    <property type="term" value="F:DNA-binding transcription factor activity"/>
    <property type="evidence" value="ECO:0007669"/>
    <property type="project" value="InterPro"/>
</dbReference>
<name>A0A6J6BQL2_9ZZZZ</name>
<evidence type="ECO:0000256" key="1">
    <source>
        <dbReference type="ARBA" id="ARBA00023015"/>
    </source>
</evidence>
<dbReference type="GO" id="GO:0003677">
    <property type="term" value="F:DNA binding"/>
    <property type="evidence" value="ECO:0007669"/>
    <property type="project" value="UniProtKB-KW"/>
</dbReference>
<dbReference type="PANTHER" id="PTHR44846">
    <property type="entry name" value="MANNOSYL-D-GLYCERATE TRANSPORT/METABOLISM SYSTEM REPRESSOR MNGR-RELATED"/>
    <property type="match status" value="1"/>
</dbReference>
<keyword evidence="2" id="KW-0238">DNA-binding</keyword>
<dbReference type="Gene3D" id="3.40.1410.10">
    <property type="entry name" value="Chorismate lyase-like"/>
    <property type="match status" value="1"/>
</dbReference>
<dbReference type="InterPro" id="IPR028978">
    <property type="entry name" value="Chorismate_lyase_/UTRA_dom_sf"/>
</dbReference>
<protein>
    <submittedName>
        <fullName evidence="5">Unannotated protein</fullName>
    </submittedName>
</protein>
<dbReference type="InterPro" id="IPR000524">
    <property type="entry name" value="Tscrpt_reg_HTH_GntR"/>
</dbReference>
<sequence>MRSIRYQSIADDLRHRLQGQEFASARVLPSESDLSGQYGASRVTIRRALELLRAEGLIESRQGFGWLVVGERLRQNLTYLGTLEAQLAAAGIRSDRKILSFGFVSAPEHVAAVLGETNLLEVRRLNLADGQAFARVTVWCPEALGATLSRDDVERASFLEQLPVRLGGATQTIGAELVSEADATLLGVPLGSPVLVAERVTRSQDGTAVLMSEHVFPAHRTHFAVELPVELAADGGSLNPTGMRLLD</sequence>
<evidence type="ECO:0000256" key="3">
    <source>
        <dbReference type="ARBA" id="ARBA00023163"/>
    </source>
</evidence>
<dbReference type="Gene3D" id="1.10.10.10">
    <property type="entry name" value="Winged helix-like DNA-binding domain superfamily/Winged helix DNA-binding domain"/>
    <property type="match status" value="1"/>
</dbReference>
<gene>
    <name evidence="5" type="ORF">UFOPK1358_00995</name>
</gene>
<dbReference type="CDD" id="cd07377">
    <property type="entry name" value="WHTH_GntR"/>
    <property type="match status" value="1"/>
</dbReference>
<dbReference type="PROSITE" id="PS50949">
    <property type="entry name" value="HTH_GNTR"/>
    <property type="match status" value="1"/>
</dbReference>
<dbReference type="SUPFAM" id="SSF46785">
    <property type="entry name" value="Winged helix' DNA-binding domain"/>
    <property type="match status" value="1"/>
</dbReference>
<dbReference type="GO" id="GO:0045892">
    <property type="term" value="P:negative regulation of DNA-templated transcription"/>
    <property type="evidence" value="ECO:0007669"/>
    <property type="project" value="TreeGrafter"/>
</dbReference>
<evidence type="ECO:0000259" key="4">
    <source>
        <dbReference type="PROSITE" id="PS50949"/>
    </source>
</evidence>
<dbReference type="Pfam" id="PF07702">
    <property type="entry name" value="UTRA"/>
    <property type="match status" value="1"/>
</dbReference>
<keyword evidence="1" id="KW-0805">Transcription regulation</keyword>
<dbReference type="EMBL" id="CAEZSF010000086">
    <property type="protein sequence ID" value="CAB4540468.1"/>
    <property type="molecule type" value="Genomic_DNA"/>
</dbReference>
<dbReference type="InterPro" id="IPR036388">
    <property type="entry name" value="WH-like_DNA-bd_sf"/>
</dbReference>
<organism evidence="5">
    <name type="scientific">freshwater metagenome</name>
    <dbReference type="NCBI Taxonomy" id="449393"/>
    <lineage>
        <taxon>unclassified sequences</taxon>
        <taxon>metagenomes</taxon>
        <taxon>ecological metagenomes</taxon>
    </lineage>
</organism>
<dbReference type="InterPro" id="IPR050679">
    <property type="entry name" value="Bact_HTH_transcr_reg"/>
</dbReference>
<dbReference type="SMART" id="SM00866">
    <property type="entry name" value="UTRA"/>
    <property type="match status" value="1"/>
</dbReference>
<dbReference type="PRINTS" id="PR00035">
    <property type="entry name" value="HTHGNTR"/>
</dbReference>
<accession>A0A6J6BQL2</accession>
<dbReference type="Pfam" id="PF00392">
    <property type="entry name" value="GntR"/>
    <property type="match status" value="1"/>
</dbReference>
<dbReference type="SMART" id="SM00345">
    <property type="entry name" value="HTH_GNTR"/>
    <property type="match status" value="1"/>
</dbReference>
<dbReference type="AlphaFoldDB" id="A0A6J6BQL2"/>
<evidence type="ECO:0000256" key="2">
    <source>
        <dbReference type="ARBA" id="ARBA00023125"/>
    </source>
</evidence>
<feature type="domain" description="HTH gntR-type" evidence="4">
    <location>
        <begin position="3"/>
        <end position="71"/>
    </location>
</feature>
<proteinExistence type="predicted"/>
<dbReference type="InterPro" id="IPR011663">
    <property type="entry name" value="UTRA"/>
</dbReference>
<dbReference type="InterPro" id="IPR036390">
    <property type="entry name" value="WH_DNA-bd_sf"/>
</dbReference>
<evidence type="ECO:0000313" key="5">
    <source>
        <dbReference type="EMBL" id="CAB4540468.1"/>
    </source>
</evidence>
<keyword evidence="3" id="KW-0804">Transcription</keyword>
<dbReference type="PANTHER" id="PTHR44846:SF17">
    <property type="entry name" value="GNTR-FAMILY TRANSCRIPTIONAL REGULATOR"/>
    <property type="match status" value="1"/>
</dbReference>
<dbReference type="SUPFAM" id="SSF64288">
    <property type="entry name" value="Chorismate lyase-like"/>
    <property type="match status" value="1"/>
</dbReference>